<evidence type="ECO:0000259" key="10">
    <source>
        <dbReference type="Pfam" id="PF02602"/>
    </source>
</evidence>
<organism evidence="11 12">
    <name type="scientific">Wolbachia pipientis</name>
    <dbReference type="NCBI Taxonomy" id="955"/>
    <lineage>
        <taxon>Bacteria</taxon>
        <taxon>Pseudomonadati</taxon>
        <taxon>Pseudomonadota</taxon>
        <taxon>Alphaproteobacteria</taxon>
        <taxon>Rickettsiales</taxon>
        <taxon>Anaplasmataceae</taxon>
        <taxon>Wolbachieae</taxon>
        <taxon>Wolbachia</taxon>
    </lineage>
</organism>
<dbReference type="Proteomes" id="UP000175679">
    <property type="component" value="Unassembled WGS sequence"/>
</dbReference>
<evidence type="ECO:0000256" key="5">
    <source>
        <dbReference type="ARBA" id="ARBA00023244"/>
    </source>
</evidence>
<dbReference type="InterPro" id="IPR039793">
    <property type="entry name" value="UROS/Hem4"/>
</dbReference>
<dbReference type="OrthoDB" id="7163809at2"/>
<dbReference type="GO" id="GO:0004852">
    <property type="term" value="F:uroporphyrinogen-III synthase activity"/>
    <property type="evidence" value="ECO:0007669"/>
    <property type="project" value="UniProtKB-UniRule"/>
</dbReference>
<evidence type="ECO:0000256" key="2">
    <source>
        <dbReference type="ARBA" id="ARBA00008133"/>
    </source>
</evidence>
<dbReference type="EC" id="4.2.1.75" evidence="3 9"/>
<dbReference type="AlphaFoldDB" id="A0A1E7QIR7"/>
<dbReference type="InterPro" id="IPR036108">
    <property type="entry name" value="4pyrrol_syn_uPrphyn_synt_sf"/>
</dbReference>
<dbReference type="GO" id="GO:0006780">
    <property type="term" value="P:uroporphyrinogen III biosynthetic process"/>
    <property type="evidence" value="ECO:0007669"/>
    <property type="project" value="UniProtKB-UniRule"/>
</dbReference>
<keyword evidence="12" id="KW-1185">Reference proteome</keyword>
<accession>A0A1E7QIR7</accession>
<comment type="caution">
    <text evidence="11">The sequence shown here is derived from an EMBL/GenBank/DDBJ whole genome shotgun (WGS) entry which is preliminary data.</text>
</comment>
<protein>
    <recommendedName>
        <fullName evidence="7 9">Uroporphyrinogen-III synthase</fullName>
        <ecNumber evidence="3 9">4.2.1.75</ecNumber>
    </recommendedName>
</protein>
<dbReference type="CDD" id="cd06578">
    <property type="entry name" value="HemD"/>
    <property type="match status" value="1"/>
</dbReference>
<comment type="pathway">
    <text evidence="1 9">Porphyrin-containing compound metabolism; protoporphyrin-IX biosynthesis; coproporphyrinogen-III from 5-aminolevulinate: step 3/4.</text>
</comment>
<proteinExistence type="inferred from homology"/>
<evidence type="ECO:0000256" key="4">
    <source>
        <dbReference type="ARBA" id="ARBA00023239"/>
    </source>
</evidence>
<evidence type="ECO:0000256" key="7">
    <source>
        <dbReference type="ARBA" id="ARBA00040167"/>
    </source>
</evidence>
<evidence type="ECO:0000256" key="8">
    <source>
        <dbReference type="ARBA" id="ARBA00048617"/>
    </source>
</evidence>
<name>A0A1E7QIR7_WOLPI</name>
<evidence type="ECO:0000256" key="6">
    <source>
        <dbReference type="ARBA" id="ARBA00037589"/>
    </source>
</evidence>
<dbReference type="SUPFAM" id="SSF69618">
    <property type="entry name" value="HemD-like"/>
    <property type="match status" value="1"/>
</dbReference>
<dbReference type="Pfam" id="PF02602">
    <property type="entry name" value="HEM4"/>
    <property type="match status" value="1"/>
</dbReference>
<feature type="domain" description="Tetrapyrrole biosynthesis uroporphyrinogen III synthase" evidence="10">
    <location>
        <begin position="19"/>
        <end position="228"/>
    </location>
</feature>
<dbReference type="EMBL" id="MJMG01000012">
    <property type="protein sequence ID" value="OEY86360.1"/>
    <property type="molecule type" value="Genomic_DNA"/>
</dbReference>
<comment type="catalytic activity">
    <reaction evidence="8 9">
        <text>hydroxymethylbilane = uroporphyrinogen III + H2O</text>
        <dbReference type="Rhea" id="RHEA:18965"/>
        <dbReference type="ChEBI" id="CHEBI:15377"/>
        <dbReference type="ChEBI" id="CHEBI:57308"/>
        <dbReference type="ChEBI" id="CHEBI:57845"/>
        <dbReference type="EC" id="4.2.1.75"/>
    </reaction>
</comment>
<comment type="function">
    <text evidence="6 9">Catalyzes cyclization of the linear tetrapyrrole, hydroxymethylbilane, to the macrocyclic uroporphyrinogen III.</text>
</comment>
<evidence type="ECO:0000313" key="12">
    <source>
        <dbReference type="Proteomes" id="UP000175679"/>
    </source>
</evidence>
<evidence type="ECO:0000256" key="3">
    <source>
        <dbReference type="ARBA" id="ARBA00013109"/>
    </source>
</evidence>
<evidence type="ECO:0000256" key="1">
    <source>
        <dbReference type="ARBA" id="ARBA00004772"/>
    </source>
</evidence>
<evidence type="ECO:0000256" key="9">
    <source>
        <dbReference type="RuleBase" id="RU366031"/>
    </source>
</evidence>
<keyword evidence="5 9" id="KW-0627">Porphyrin biosynthesis</keyword>
<reference evidence="11 12" key="1">
    <citation type="submission" date="2016-09" db="EMBL/GenBank/DDBJ databases">
        <title>Genomic evidence for plant-parasitic nematodes as the earliest Wolbachia hosts.</title>
        <authorList>
            <person name="Brown A.M."/>
            <person name="Wasala S.K."/>
            <person name="Howe D.K."/>
            <person name="Peetz A.B."/>
            <person name="Zasada I.A."/>
            <person name="Denver D.R."/>
        </authorList>
    </citation>
    <scope>NUCLEOTIDE SEQUENCE [LARGE SCALE GENOMIC DNA]</scope>
    <source>
        <strain evidence="12">wPpe</strain>
    </source>
</reference>
<dbReference type="PANTHER" id="PTHR38042:SF1">
    <property type="entry name" value="UROPORPHYRINOGEN-III SYNTHASE, CHLOROPLASTIC"/>
    <property type="match status" value="1"/>
</dbReference>
<dbReference type="GO" id="GO:0006782">
    <property type="term" value="P:protoporphyrinogen IX biosynthetic process"/>
    <property type="evidence" value="ECO:0007669"/>
    <property type="project" value="UniProtKB-UniRule"/>
</dbReference>
<dbReference type="Gene3D" id="3.40.50.10090">
    <property type="match status" value="2"/>
</dbReference>
<comment type="similarity">
    <text evidence="2 9">Belongs to the uroporphyrinogen-III synthase family.</text>
</comment>
<sequence length="235" mass="26567">MKSILLTRPLLDSLDTRYALKKCGYKVYIDPILTLKYLHPNISEYEFDVVISTSKNSVRAFSHIHKVDDLSIVTVGNSTMQTAKDFGFADVISADGNVDSLILLIKSLYSREVKFLYIRGQEISCDLKKKLSDAGFNIKEVILYKMIAKKNLSHRVKNLLLTGKVNDIIFLSVHTAIVFCSLILKNQLSDIMADMVAYAMSKNIADSLKAIKWKRILISRLPTKESLIDIINKGY</sequence>
<keyword evidence="4 9" id="KW-0456">Lyase</keyword>
<evidence type="ECO:0000313" key="11">
    <source>
        <dbReference type="EMBL" id="OEY86360.1"/>
    </source>
</evidence>
<dbReference type="PANTHER" id="PTHR38042">
    <property type="entry name" value="UROPORPHYRINOGEN-III SYNTHASE, CHLOROPLASTIC"/>
    <property type="match status" value="1"/>
</dbReference>
<gene>
    <name evidence="11" type="ORF">BIY23_04365</name>
</gene>
<dbReference type="RefSeq" id="WP_070065369.1">
    <property type="nucleotide sequence ID" value="NZ_MJMG01000012.1"/>
</dbReference>
<dbReference type="InterPro" id="IPR003754">
    <property type="entry name" value="4pyrrol_synth_uPrphyn_synth"/>
</dbReference>